<feature type="transmembrane region" description="Helical" evidence="9">
    <location>
        <begin position="260"/>
        <end position="279"/>
    </location>
</feature>
<dbReference type="STRING" id="1009370.ALO_18370"/>
<dbReference type="SUPFAM" id="SSF52540">
    <property type="entry name" value="P-loop containing nucleoside triphosphate hydrolases"/>
    <property type="match status" value="1"/>
</dbReference>
<evidence type="ECO:0000313" key="13">
    <source>
        <dbReference type="Proteomes" id="UP000003240"/>
    </source>
</evidence>
<keyword evidence="4 9" id="KW-0812">Transmembrane</keyword>
<dbReference type="PROSITE" id="PS50929">
    <property type="entry name" value="ABC_TM1F"/>
    <property type="match status" value="1"/>
</dbReference>
<name>F7NNI3_9FIRM</name>
<dbReference type="EMBL" id="AFGF01000221">
    <property type="protein sequence ID" value="EGO62424.1"/>
    <property type="molecule type" value="Genomic_DNA"/>
</dbReference>
<dbReference type="PANTHER" id="PTHR43394:SF1">
    <property type="entry name" value="ATP-BINDING CASSETTE SUB-FAMILY B MEMBER 10, MITOCHONDRIAL"/>
    <property type="match status" value="1"/>
</dbReference>
<feature type="transmembrane region" description="Helical" evidence="9">
    <location>
        <begin position="177"/>
        <end position="195"/>
    </location>
</feature>
<keyword evidence="3" id="KW-1003">Cell membrane</keyword>
<reference evidence="12 13" key="1">
    <citation type="journal article" date="2011" name="EMBO J.">
        <title>Structural diversity of bacterial flagellar motors.</title>
        <authorList>
            <person name="Chen S."/>
            <person name="Beeby M."/>
            <person name="Murphy G.E."/>
            <person name="Leadbetter J.R."/>
            <person name="Hendrixson D.R."/>
            <person name="Briegel A."/>
            <person name="Li Z."/>
            <person name="Shi J."/>
            <person name="Tocheva E.I."/>
            <person name="Muller A."/>
            <person name="Dobro M.J."/>
            <person name="Jensen G.J."/>
        </authorList>
    </citation>
    <scope>NUCLEOTIDE SEQUENCE [LARGE SCALE GENOMIC DNA]</scope>
    <source>
        <strain evidence="12 13">DSM 6540</strain>
    </source>
</reference>
<evidence type="ECO:0000256" key="5">
    <source>
        <dbReference type="ARBA" id="ARBA00022741"/>
    </source>
</evidence>
<dbReference type="Pfam" id="PF00005">
    <property type="entry name" value="ABC_tran"/>
    <property type="match status" value="1"/>
</dbReference>
<dbReference type="InterPro" id="IPR027417">
    <property type="entry name" value="P-loop_NTPase"/>
</dbReference>
<feature type="transmembrane region" description="Helical" evidence="9">
    <location>
        <begin position="152"/>
        <end position="171"/>
    </location>
</feature>
<evidence type="ECO:0000256" key="8">
    <source>
        <dbReference type="ARBA" id="ARBA00023136"/>
    </source>
</evidence>
<dbReference type="InterPro" id="IPR036640">
    <property type="entry name" value="ABC1_TM_sf"/>
</dbReference>
<evidence type="ECO:0000259" key="10">
    <source>
        <dbReference type="PROSITE" id="PS50893"/>
    </source>
</evidence>
<evidence type="ECO:0000256" key="1">
    <source>
        <dbReference type="ARBA" id="ARBA00004651"/>
    </source>
</evidence>
<feature type="domain" description="ABC transporter" evidence="10">
    <location>
        <begin position="354"/>
        <end position="588"/>
    </location>
</feature>
<keyword evidence="2" id="KW-0813">Transport</keyword>
<evidence type="ECO:0000256" key="4">
    <source>
        <dbReference type="ARBA" id="ARBA00022692"/>
    </source>
</evidence>
<dbReference type="eggNOG" id="COG1132">
    <property type="taxonomic scope" value="Bacteria"/>
</dbReference>
<feature type="transmembrane region" description="Helical" evidence="9">
    <location>
        <begin position="77"/>
        <end position="94"/>
    </location>
</feature>
<dbReference type="CDD" id="cd18544">
    <property type="entry name" value="ABC_6TM_TmrA_like"/>
    <property type="match status" value="1"/>
</dbReference>
<keyword evidence="7 9" id="KW-1133">Transmembrane helix</keyword>
<feature type="transmembrane region" description="Helical" evidence="9">
    <location>
        <begin position="37"/>
        <end position="57"/>
    </location>
</feature>
<gene>
    <name evidence="12" type="ORF">ALO_18370</name>
</gene>
<comment type="caution">
    <text evidence="12">The sequence shown here is derived from an EMBL/GenBank/DDBJ whole genome shotgun (WGS) entry which is preliminary data.</text>
</comment>
<dbReference type="InterPro" id="IPR003439">
    <property type="entry name" value="ABC_transporter-like_ATP-bd"/>
</dbReference>
<dbReference type="GO" id="GO:0005886">
    <property type="term" value="C:plasma membrane"/>
    <property type="evidence" value="ECO:0007669"/>
    <property type="project" value="UniProtKB-SubCell"/>
</dbReference>
<dbReference type="OrthoDB" id="9762778at2"/>
<dbReference type="SMART" id="SM00382">
    <property type="entry name" value="AAA"/>
    <property type="match status" value="1"/>
</dbReference>
<sequence>MARYFGVKRYDDQTGLLTDRHMLVRLWGFARPFRMKLFFVLLIMLAAAGVELLRPYLMKLTIDVLVAAGDVAGLGRITVIYGLSVLLSGVLSYWQAIQLQYIGQQIIHQVRRQVFRHILFQPYRELEGQPVGRLVTRVTNDTDAVKDLYTDVLVALASDFFMLAGIIAVMLAIHWQLALVSFTVLPVMILVAALYQKYARRAFRLVREKTAGLNTYVQESLNGILTVKAFARFDRSEGEFRSVSDEYLAAGLQEMRTYAIFRPLVDFIYVMAVLLLLWYSDATSRIGGLEIGIVAAFLRYVEKFFWPIKDLAEKYNLLQSALAAAERLYDLLAASGQSEEPETKMVDRHFAGKIIFDNVWFAYQEPDWVLQGVTFEIQPGQFIGVAGLSGSGKTTLIALLLRFYEPQQGRILLDDIDIRQIPPAILRRRIGVVFQDVHLFPGTVAENISMFDPAVPGALVQDAARTANLSAFIQAMPDGYDTPVGYQGAWLSVGQRQLLSLARVLAVQADVLVLDEATSNIDSETEGLIQQALENASAKRTTLVVAHRLSTVQTADRIIVLSRGQLVEAGTHEELLALRGVYHHLYISQ</sequence>
<dbReference type="GO" id="GO:0015421">
    <property type="term" value="F:ABC-type oligopeptide transporter activity"/>
    <property type="evidence" value="ECO:0007669"/>
    <property type="project" value="TreeGrafter"/>
</dbReference>
<keyword evidence="8 9" id="KW-0472">Membrane</keyword>
<dbReference type="GO" id="GO:0005524">
    <property type="term" value="F:ATP binding"/>
    <property type="evidence" value="ECO:0007669"/>
    <property type="project" value="UniProtKB-KW"/>
</dbReference>
<proteinExistence type="predicted"/>
<keyword evidence="13" id="KW-1185">Reference proteome</keyword>
<dbReference type="RefSeq" id="WP_004098684.1">
    <property type="nucleotide sequence ID" value="NZ_AFGF01000221.1"/>
</dbReference>
<dbReference type="Pfam" id="PF00664">
    <property type="entry name" value="ABC_membrane"/>
    <property type="match status" value="1"/>
</dbReference>
<accession>F7NNI3</accession>
<dbReference type="Proteomes" id="UP000003240">
    <property type="component" value="Unassembled WGS sequence"/>
</dbReference>
<evidence type="ECO:0000256" key="7">
    <source>
        <dbReference type="ARBA" id="ARBA00022989"/>
    </source>
</evidence>
<dbReference type="InterPro" id="IPR039421">
    <property type="entry name" value="Type_1_exporter"/>
</dbReference>
<protein>
    <submittedName>
        <fullName evidence="12">ABC-type multidrug/protein/lipid transport system, ATPase component</fullName>
    </submittedName>
</protein>
<dbReference type="PANTHER" id="PTHR43394">
    <property type="entry name" value="ATP-DEPENDENT PERMEASE MDL1, MITOCHONDRIAL"/>
    <property type="match status" value="1"/>
</dbReference>
<dbReference type="GO" id="GO:0016887">
    <property type="term" value="F:ATP hydrolysis activity"/>
    <property type="evidence" value="ECO:0007669"/>
    <property type="project" value="InterPro"/>
</dbReference>
<evidence type="ECO:0000256" key="3">
    <source>
        <dbReference type="ARBA" id="ARBA00022475"/>
    </source>
</evidence>
<feature type="domain" description="ABC transmembrane type-1" evidence="11">
    <location>
        <begin position="38"/>
        <end position="320"/>
    </location>
</feature>
<evidence type="ECO:0000256" key="2">
    <source>
        <dbReference type="ARBA" id="ARBA00022448"/>
    </source>
</evidence>
<dbReference type="AlphaFoldDB" id="F7NNI3"/>
<keyword evidence="6" id="KW-0067">ATP-binding</keyword>
<evidence type="ECO:0000259" key="11">
    <source>
        <dbReference type="PROSITE" id="PS50929"/>
    </source>
</evidence>
<organism evidence="12 13">
    <name type="scientific">Acetonema longum DSM 6540</name>
    <dbReference type="NCBI Taxonomy" id="1009370"/>
    <lineage>
        <taxon>Bacteria</taxon>
        <taxon>Bacillati</taxon>
        <taxon>Bacillota</taxon>
        <taxon>Negativicutes</taxon>
        <taxon>Acetonemataceae</taxon>
        <taxon>Acetonema</taxon>
    </lineage>
</organism>
<dbReference type="Gene3D" id="1.20.1560.10">
    <property type="entry name" value="ABC transporter type 1, transmembrane domain"/>
    <property type="match status" value="1"/>
</dbReference>
<dbReference type="InterPro" id="IPR003593">
    <property type="entry name" value="AAA+_ATPase"/>
</dbReference>
<dbReference type="InterPro" id="IPR011527">
    <property type="entry name" value="ABC1_TM_dom"/>
</dbReference>
<evidence type="ECO:0000256" key="6">
    <source>
        <dbReference type="ARBA" id="ARBA00022840"/>
    </source>
</evidence>
<dbReference type="InterPro" id="IPR017871">
    <property type="entry name" value="ABC_transporter-like_CS"/>
</dbReference>
<dbReference type="FunFam" id="3.40.50.300:FF:000221">
    <property type="entry name" value="Multidrug ABC transporter ATP-binding protein"/>
    <property type="match status" value="1"/>
</dbReference>
<dbReference type="PROSITE" id="PS00211">
    <property type="entry name" value="ABC_TRANSPORTER_1"/>
    <property type="match status" value="1"/>
</dbReference>
<evidence type="ECO:0000256" key="9">
    <source>
        <dbReference type="SAM" id="Phobius"/>
    </source>
</evidence>
<dbReference type="PROSITE" id="PS50893">
    <property type="entry name" value="ABC_TRANSPORTER_2"/>
    <property type="match status" value="1"/>
</dbReference>
<comment type="subcellular location">
    <subcellularLocation>
        <location evidence="1">Cell membrane</location>
        <topology evidence="1">Multi-pass membrane protein</topology>
    </subcellularLocation>
</comment>
<dbReference type="SUPFAM" id="SSF90123">
    <property type="entry name" value="ABC transporter transmembrane region"/>
    <property type="match status" value="1"/>
</dbReference>
<keyword evidence="5" id="KW-0547">Nucleotide-binding</keyword>
<dbReference type="Gene3D" id="3.40.50.300">
    <property type="entry name" value="P-loop containing nucleotide triphosphate hydrolases"/>
    <property type="match status" value="1"/>
</dbReference>
<evidence type="ECO:0000313" key="12">
    <source>
        <dbReference type="EMBL" id="EGO62424.1"/>
    </source>
</evidence>